<dbReference type="PANTHER" id="PTHR34821">
    <property type="entry name" value="INNER MEMBRANE PROTEIN YDCZ"/>
    <property type="match status" value="1"/>
</dbReference>
<reference evidence="2" key="1">
    <citation type="submission" date="2022-01" db="EMBL/GenBank/DDBJ databases">
        <authorList>
            <person name="Jo J.-H."/>
            <person name="Im W.-T."/>
        </authorList>
    </citation>
    <scope>NUCLEOTIDE SEQUENCE</scope>
    <source>
        <strain evidence="2">I2-34</strain>
    </source>
</reference>
<keyword evidence="1" id="KW-0812">Transmembrane</keyword>
<feature type="transmembrane region" description="Helical" evidence="1">
    <location>
        <begin position="210"/>
        <end position="229"/>
    </location>
</feature>
<dbReference type="RefSeq" id="WP_237822428.1">
    <property type="nucleotide sequence ID" value="NZ_JAKLTQ010000012.1"/>
</dbReference>
<sequence length="323" mass="32513">MPESRSIIRVPAAVAVVLAMGGGVALAVQGKLNSELGLALHDRIGAALVSFATGFAAILLFALAVPAARARLRGAGQVFRQRSYPRWYLLAGAVGAFYVFSQTAAVGAVGLSLFTIAIVTGQMISGLLVDRLGLGAGRRIDVSPVRVGAAALALAAAATAAVPHFDAGGAHGLLAVLMILPLVAGLLQSVQQGMLGRIATVHGSPVISTLLNFGTGVVLLLAIWLIQAAASGRTGLATPQWWLYLGGPLGTLVLGAATICTASLGVLVMILAVTGGQLAGSVVLDLLWPSAGSSVDAATLAGIGLTWLALLLAARPWGSRKAG</sequence>
<feature type="transmembrane region" description="Helical" evidence="1">
    <location>
        <begin position="111"/>
        <end position="133"/>
    </location>
</feature>
<keyword evidence="3" id="KW-1185">Reference proteome</keyword>
<proteinExistence type="predicted"/>
<dbReference type="PANTHER" id="PTHR34821:SF2">
    <property type="entry name" value="INNER MEMBRANE PROTEIN YDCZ"/>
    <property type="match status" value="1"/>
</dbReference>
<dbReference type="Pfam" id="PF04657">
    <property type="entry name" value="DMT_YdcZ"/>
    <property type="match status" value="2"/>
</dbReference>
<feature type="transmembrane region" description="Helical" evidence="1">
    <location>
        <begin position="294"/>
        <end position="314"/>
    </location>
</feature>
<accession>A0ABS9L9D2</accession>
<feature type="transmembrane region" description="Helical" evidence="1">
    <location>
        <begin position="266"/>
        <end position="288"/>
    </location>
</feature>
<comment type="caution">
    <text evidence="2">The sequence shown here is derived from an EMBL/GenBank/DDBJ whole genome shotgun (WGS) entry which is preliminary data.</text>
</comment>
<protein>
    <submittedName>
        <fullName evidence="2">DMT family transporter</fullName>
    </submittedName>
</protein>
<feature type="transmembrane region" description="Helical" evidence="1">
    <location>
        <begin position="43"/>
        <end position="66"/>
    </location>
</feature>
<evidence type="ECO:0000313" key="2">
    <source>
        <dbReference type="EMBL" id="MCG2623284.1"/>
    </source>
</evidence>
<name>A0ABS9L9D2_9MICC</name>
<evidence type="ECO:0000313" key="3">
    <source>
        <dbReference type="Proteomes" id="UP001165368"/>
    </source>
</evidence>
<feature type="transmembrane region" description="Helical" evidence="1">
    <location>
        <begin position="145"/>
        <end position="165"/>
    </location>
</feature>
<dbReference type="InterPro" id="IPR006750">
    <property type="entry name" value="YdcZ"/>
</dbReference>
<gene>
    <name evidence="2" type="ORF">LVY72_15400</name>
</gene>
<dbReference type="Proteomes" id="UP001165368">
    <property type="component" value="Unassembled WGS sequence"/>
</dbReference>
<feature type="transmembrane region" description="Helical" evidence="1">
    <location>
        <begin position="171"/>
        <end position="190"/>
    </location>
</feature>
<dbReference type="EMBL" id="JAKLTQ010000012">
    <property type="protein sequence ID" value="MCG2623284.1"/>
    <property type="molecule type" value="Genomic_DNA"/>
</dbReference>
<feature type="transmembrane region" description="Helical" evidence="1">
    <location>
        <begin position="87"/>
        <end position="105"/>
    </location>
</feature>
<evidence type="ECO:0000256" key="1">
    <source>
        <dbReference type="SAM" id="Phobius"/>
    </source>
</evidence>
<keyword evidence="1" id="KW-1133">Transmembrane helix</keyword>
<organism evidence="2 3">
    <name type="scientific">Arthrobacter hankyongi</name>
    <dbReference type="NCBI Taxonomy" id="2904801"/>
    <lineage>
        <taxon>Bacteria</taxon>
        <taxon>Bacillati</taxon>
        <taxon>Actinomycetota</taxon>
        <taxon>Actinomycetes</taxon>
        <taxon>Micrococcales</taxon>
        <taxon>Micrococcaceae</taxon>
        <taxon>Arthrobacter</taxon>
    </lineage>
</organism>
<feature type="transmembrane region" description="Helical" evidence="1">
    <location>
        <begin position="241"/>
        <end position="259"/>
    </location>
</feature>
<keyword evidence="1" id="KW-0472">Membrane</keyword>